<dbReference type="OrthoDB" id="669288at2759"/>
<comment type="caution">
    <text evidence="1">The sequence shown here is derived from an EMBL/GenBank/DDBJ whole genome shotgun (WGS) entry which is preliminary data.</text>
</comment>
<evidence type="ECO:0000313" key="2">
    <source>
        <dbReference type="Proteomes" id="UP001153076"/>
    </source>
</evidence>
<dbReference type="Proteomes" id="UP001153076">
    <property type="component" value="Unassembled WGS sequence"/>
</dbReference>
<protein>
    <submittedName>
        <fullName evidence="1">Uncharacterized protein</fullName>
    </submittedName>
</protein>
<name>A0A9Q1GMZ9_9CARY</name>
<gene>
    <name evidence="1" type="ORF">Cgig2_002088</name>
</gene>
<dbReference type="AlphaFoldDB" id="A0A9Q1GMZ9"/>
<sequence>MPPPGHDHESDSDDEVLVKRIKKIKQATKSKPKQMQVRLKKYVKAQAEKERQIEITPIDVHLTLALPIGGRKVEEVYDKKPKDAKYNEVIVAWRKEWNLVTFLSAGASNLGDMSIIIVIGTSMRNGVKKAIQYVFTKIVLEGGNKVLIQVVWKEISVPW</sequence>
<accession>A0A9Q1GMZ9</accession>
<keyword evidence="2" id="KW-1185">Reference proteome</keyword>
<proteinExistence type="predicted"/>
<organism evidence="1 2">
    <name type="scientific">Carnegiea gigantea</name>
    <dbReference type="NCBI Taxonomy" id="171969"/>
    <lineage>
        <taxon>Eukaryota</taxon>
        <taxon>Viridiplantae</taxon>
        <taxon>Streptophyta</taxon>
        <taxon>Embryophyta</taxon>
        <taxon>Tracheophyta</taxon>
        <taxon>Spermatophyta</taxon>
        <taxon>Magnoliopsida</taxon>
        <taxon>eudicotyledons</taxon>
        <taxon>Gunneridae</taxon>
        <taxon>Pentapetalae</taxon>
        <taxon>Caryophyllales</taxon>
        <taxon>Cactineae</taxon>
        <taxon>Cactaceae</taxon>
        <taxon>Cactoideae</taxon>
        <taxon>Echinocereeae</taxon>
        <taxon>Carnegiea</taxon>
    </lineage>
</organism>
<dbReference type="EMBL" id="JAKOGI010001891">
    <property type="protein sequence ID" value="KAJ8423716.1"/>
    <property type="molecule type" value="Genomic_DNA"/>
</dbReference>
<evidence type="ECO:0000313" key="1">
    <source>
        <dbReference type="EMBL" id="KAJ8423716.1"/>
    </source>
</evidence>
<reference evidence="1" key="1">
    <citation type="submission" date="2022-04" db="EMBL/GenBank/DDBJ databases">
        <title>Carnegiea gigantea Genome sequencing and assembly v2.</title>
        <authorList>
            <person name="Copetti D."/>
            <person name="Sanderson M.J."/>
            <person name="Burquez A."/>
            <person name="Wojciechowski M.F."/>
        </authorList>
    </citation>
    <scope>NUCLEOTIDE SEQUENCE</scope>
    <source>
        <strain evidence="1">SGP5-SGP5p</strain>
        <tissue evidence="1">Aerial part</tissue>
    </source>
</reference>